<dbReference type="InterPro" id="IPR003660">
    <property type="entry name" value="HAMP_dom"/>
</dbReference>
<name>A0A8J3SEL9_9ACTN</name>
<keyword evidence="7 13" id="KW-0418">Kinase</keyword>
<evidence type="ECO:0000256" key="2">
    <source>
        <dbReference type="ARBA" id="ARBA00004236"/>
    </source>
</evidence>
<reference evidence="13 14" key="1">
    <citation type="submission" date="2021-01" db="EMBL/GenBank/DDBJ databases">
        <title>Whole genome shotgun sequence of Planobispora siamensis NBRC 107568.</title>
        <authorList>
            <person name="Komaki H."/>
            <person name="Tamura T."/>
        </authorList>
    </citation>
    <scope>NUCLEOTIDE SEQUENCE [LARGE SCALE GENOMIC DNA]</scope>
    <source>
        <strain evidence="13 14">NBRC 107568</strain>
    </source>
</reference>
<dbReference type="InterPro" id="IPR005467">
    <property type="entry name" value="His_kinase_dom"/>
</dbReference>
<dbReference type="Pfam" id="PF00512">
    <property type="entry name" value="HisKA"/>
    <property type="match status" value="1"/>
</dbReference>
<dbReference type="AlphaFoldDB" id="A0A8J3SEL9"/>
<dbReference type="Gene3D" id="1.10.287.130">
    <property type="match status" value="1"/>
</dbReference>
<dbReference type="Gene3D" id="3.30.565.10">
    <property type="entry name" value="Histidine kinase-like ATPase, C-terminal domain"/>
    <property type="match status" value="1"/>
</dbReference>
<organism evidence="13 14">
    <name type="scientific">Planobispora siamensis</name>
    <dbReference type="NCBI Taxonomy" id="936338"/>
    <lineage>
        <taxon>Bacteria</taxon>
        <taxon>Bacillati</taxon>
        <taxon>Actinomycetota</taxon>
        <taxon>Actinomycetes</taxon>
        <taxon>Streptosporangiales</taxon>
        <taxon>Streptosporangiaceae</taxon>
        <taxon>Planobispora</taxon>
    </lineage>
</organism>
<evidence type="ECO:0000256" key="4">
    <source>
        <dbReference type="ARBA" id="ARBA00022553"/>
    </source>
</evidence>
<evidence type="ECO:0000259" key="11">
    <source>
        <dbReference type="PROSITE" id="PS50109"/>
    </source>
</evidence>
<dbReference type="Gene3D" id="6.10.340.10">
    <property type="match status" value="1"/>
</dbReference>
<dbReference type="RefSeq" id="WP_204063752.1">
    <property type="nucleotide sequence ID" value="NZ_BOOJ01000020.1"/>
</dbReference>
<dbReference type="Pfam" id="PF05227">
    <property type="entry name" value="CHASE3"/>
    <property type="match status" value="1"/>
</dbReference>
<dbReference type="SUPFAM" id="SSF158472">
    <property type="entry name" value="HAMP domain-like"/>
    <property type="match status" value="1"/>
</dbReference>
<dbReference type="InterPro" id="IPR003661">
    <property type="entry name" value="HisK_dim/P_dom"/>
</dbReference>
<dbReference type="GO" id="GO:0005886">
    <property type="term" value="C:plasma membrane"/>
    <property type="evidence" value="ECO:0007669"/>
    <property type="project" value="UniProtKB-SubCell"/>
</dbReference>
<dbReference type="PROSITE" id="PS50885">
    <property type="entry name" value="HAMP"/>
    <property type="match status" value="1"/>
</dbReference>
<evidence type="ECO:0000313" key="14">
    <source>
        <dbReference type="Proteomes" id="UP000619788"/>
    </source>
</evidence>
<keyword evidence="8 10" id="KW-1133">Transmembrane helix</keyword>
<dbReference type="CDD" id="cd00082">
    <property type="entry name" value="HisKA"/>
    <property type="match status" value="1"/>
</dbReference>
<keyword evidence="10" id="KW-0472">Membrane</keyword>
<dbReference type="PANTHER" id="PTHR43304">
    <property type="entry name" value="PHYTOCHROME-LIKE PROTEIN CPH1"/>
    <property type="match status" value="1"/>
</dbReference>
<evidence type="ECO:0000259" key="12">
    <source>
        <dbReference type="PROSITE" id="PS50885"/>
    </source>
</evidence>
<dbReference type="Pfam" id="PF02518">
    <property type="entry name" value="HATPase_c"/>
    <property type="match status" value="1"/>
</dbReference>
<feature type="transmembrane region" description="Helical" evidence="10">
    <location>
        <begin position="27"/>
        <end position="50"/>
    </location>
</feature>
<dbReference type="Pfam" id="PF00672">
    <property type="entry name" value="HAMP"/>
    <property type="match status" value="1"/>
</dbReference>
<feature type="domain" description="Histidine kinase" evidence="11">
    <location>
        <begin position="310"/>
        <end position="535"/>
    </location>
</feature>
<proteinExistence type="predicted"/>
<evidence type="ECO:0000256" key="8">
    <source>
        <dbReference type="ARBA" id="ARBA00022989"/>
    </source>
</evidence>
<dbReference type="InterPro" id="IPR036097">
    <property type="entry name" value="HisK_dim/P_sf"/>
</dbReference>
<dbReference type="Proteomes" id="UP000619788">
    <property type="component" value="Unassembled WGS sequence"/>
</dbReference>
<evidence type="ECO:0000256" key="6">
    <source>
        <dbReference type="ARBA" id="ARBA00022692"/>
    </source>
</evidence>
<gene>
    <name evidence="13" type="ORF">Psi01_20970</name>
</gene>
<keyword evidence="5" id="KW-0808">Transferase</keyword>
<protein>
    <recommendedName>
        <fullName evidence="3">histidine kinase</fullName>
        <ecNumber evidence="3">2.7.13.3</ecNumber>
    </recommendedName>
</protein>
<dbReference type="EMBL" id="BOOJ01000020">
    <property type="protein sequence ID" value="GIH91467.1"/>
    <property type="molecule type" value="Genomic_DNA"/>
</dbReference>
<dbReference type="PRINTS" id="PR00344">
    <property type="entry name" value="BCTRLSENSOR"/>
</dbReference>
<dbReference type="InterPro" id="IPR036890">
    <property type="entry name" value="HATPase_C_sf"/>
</dbReference>
<comment type="caution">
    <text evidence="13">The sequence shown here is derived from an EMBL/GenBank/DDBJ whole genome shotgun (WGS) entry which is preliminary data.</text>
</comment>
<evidence type="ECO:0000313" key="13">
    <source>
        <dbReference type="EMBL" id="GIH91467.1"/>
    </source>
</evidence>
<keyword evidence="6 10" id="KW-0812">Transmembrane</keyword>
<dbReference type="InterPro" id="IPR004358">
    <property type="entry name" value="Sig_transdc_His_kin-like_C"/>
</dbReference>
<feature type="domain" description="HAMP" evidence="12">
    <location>
        <begin position="229"/>
        <end position="281"/>
    </location>
</feature>
<evidence type="ECO:0000256" key="5">
    <source>
        <dbReference type="ARBA" id="ARBA00022679"/>
    </source>
</evidence>
<comment type="catalytic activity">
    <reaction evidence="1">
        <text>ATP + protein L-histidine = ADP + protein N-phospho-L-histidine.</text>
        <dbReference type="EC" id="2.7.13.3"/>
    </reaction>
</comment>
<dbReference type="SMART" id="SM00388">
    <property type="entry name" value="HisKA"/>
    <property type="match status" value="1"/>
</dbReference>
<evidence type="ECO:0000256" key="7">
    <source>
        <dbReference type="ARBA" id="ARBA00022777"/>
    </source>
</evidence>
<evidence type="ECO:0000256" key="1">
    <source>
        <dbReference type="ARBA" id="ARBA00000085"/>
    </source>
</evidence>
<accession>A0A8J3SEL9</accession>
<dbReference type="EC" id="2.7.13.3" evidence="3"/>
<keyword evidence="9" id="KW-0902">Two-component regulatory system</keyword>
<dbReference type="CDD" id="cd06225">
    <property type="entry name" value="HAMP"/>
    <property type="match status" value="1"/>
</dbReference>
<dbReference type="PANTHER" id="PTHR43304:SF1">
    <property type="entry name" value="PAC DOMAIN-CONTAINING PROTEIN"/>
    <property type="match status" value="1"/>
</dbReference>
<dbReference type="InterPro" id="IPR003594">
    <property type="entry name" value="HATPase_dom"/>
</dbReference>
<dbReference type="InterPro" id="IPR007891">
    <property type="entry name" value="CHASE3"/>
</dbReference>
<dbReference type="SUPFAM" id="SSF55874">
    <property type="entry name" value="ATPase domain of HSP90 chaperone/DNA topoisomerase II/histidine kinase"/>
    <property type="match status" value="1"/>
</dbReference>
<dbReference type="PROSITE" id="PS50109">
    <property type="entry name" value="HIS_KIN"/>
    <property type="match status" value="1"/>
</dbReference>
<dbReference type="InterPro" id="IPR052162">
    <property type="entry name" value="Sensor_kinase/Photoreceptor"/>
</dbReference>
<comment type="subcellular location">
    <subcellularLocation>
        <location evidence="2">Cell membrane</location>
    </subcellularLocation>
</comment>
<evidence type="ECO:0000256" key="10">
    <source>
        <dbReference type="SAM" id="Phobius"/>
    </source>
</evidence>
<dbReference type="SMART" id="SM00387">
    <property type="entry name" value="HATPase_c"/>
    <property type="match status" value="1"/>
</dbReference>
<evidence type="ECO:0000256" key="9">
    <source>
        <dbReference type="ARBA" id="ARBA00023012"/>
    </source>
</evidence>
<dbReference type="SMART" id="SM00304">
    <property type="entry name" value="HAMP"/>
    <property type="match status" value="1"/>
</dbReference>
<keyword evidence="14" id="KW-1185">Reference proteome</keyword>
<dbReference type="GO" id="GO:0000155">
    <property type="term" value="F:phosphorelay sensor kinase activity"/>
    <property type="evidence" value="ECO:0007669"/>
    <property type="project" value="InterPro"/>
</dbReference>
<dbReference type="SUPFAM" id="SSF47384">
    <property type="entry name" value="Homodimeric domain of signal transducing histidine kinase"/>
    <property type="match status" value="1"/>
</dbReference>
<feature type="transmembrane region" description="Helical" evidence="10">
    <location>
        <begin position="205"/>
        <end position="231"/>
    </location>
</feature>
<keyword evidence="4" id="KW-0597">Phosphoprotein</keyword>
<evidence type="ECO:0000256" key="3">
    <source>
        <dbReference type="ARBA" id="ARBA00012438"/>
    </source>
</evidence>
<sequence length="538" mass="59107">MSGPSRLRPLPRPAPAQGVGKLPVGRWFLLAGSAATLLLAVAAVITVGVVRETREARSVVIDVIDPAALSTLELSGALTTQESAARAYGRTGEQQHLDDYWTGVRQETEALATIDGLLPRMPEREGVRAELTAIRNATANWRREYGDPVVAGGREDPSREVLRDAQQAGNVRYTAVRASLTALENHLKRLHSAAGEQLEQGWRQIYFALGGIAAVLLLTGTGFTVIVRYAVLRPVAMLTGQVRAVAQGDFGHALKVERPAELAELAGHVDAMRDRILAEWQRASEAQAKLQEQAVELRRSNAELEQFAYVASHDLQEPLRKVASFSQMLEQRYGDRLDDRAKQYIGFSVDGAKRMQSLISDLLDFSRVGRLGGERVPIDSAEPLKEALNNLSARIEENGATVTHDELPRVLGNRPQLIQLFQNLIGNALKFRSDQAPAVHIGVRRDGEMWEFSCSDNGIGIDGKYADRIFLIFQRLHGRDVYPGTGIGLALCKKIVEYHGGHIWLDADESSPDLAETDKSMKSGTTFRWTLPSGDTNE</sequence>